<dbReference type="STRING" id="1169540.A0A0G4FX64"/>
<comment type="similarity">
    <text evidence="1">Belongs to the glycosyltransferase 34 family.</text>
</comment>
<dbReference type="Pfam" id="PF05637">
    <property type="entry name" value="Glyco_transf_34"/>
    <property type="match status" value="1"/>
</dbReference>
<feature type="region of interest" description="Disordered" evidence="4">
    <location>
        <begin position="433"/>
        <end position="473"/>
    </location>
</feature>
<evidence type="ECO:0000256" key="3">
    <source>
        <dbReference type="ARBA" id="ARBA00022679"/>
    </source>
</evidence>
<organism evidence="6 7">
    <name type="scientific">Vitrella brassicaformis (strain CCMP3155)</name>
    <dbReference type="NCBI Taxonomy" id="1169540"/>
    <lineage>
        <taxon>Eukaryota</taxon>
        <taxon>Sar</taxon>
        <taxon>Alveolata</taxon>
        <taxon>Colpodellida</taxon>
        <taxon>Vitrellaceae</taxon>
        <taxon>Vitrella</taxon>
    </lineage>
</organism>
<dbReference type="Gene3D" id="3.90.550.10">
    <property type="entry name" value="Spore Coat Polysaccharide Biosynthesis Protein SpsA, Chain A"/>
    <property type="match status" value="1"/>
</dbReference>
<reference evidence="6 7" key="1">
    <citation type="submission" date="2014-11" db="EMBL/GenBank/DDBJ databases">
        <authorList>
            <person name="Zhu J."/>
            <person name="Qi W."/>
            <person name="Song R."/>
        </authorList>
    </citation>
    <scope>NUCLEOTIDE SEQUENCE [LARGE SCALE GENOMIC DNA]</scope>
</reference>
<name>A0A0G4FX64_VITBC</name>
<evidence type="ECO:0000256" key="4">
    <source>
        <dbReference type="SAM" id="MobiDB-lite"/>
    </source>
</evidence>
<proteinExistence type="inferred from homology"/>
<dbReference type="OrthoDB" id="407658at2759"/>
<keyword evidence="5" id="KW-0732">Signal</keyword>
<dbReference type="PANTHER" id="PTHR31306:SF4">
    <property type="entry name" value="ALPHA-1,2-GALACTOSYLTRANSFERASE"/>
    <property type="match status" value="1"/>
</dbReference>
<sequence length="473" mass="53398">MISALELIEMTTLLLLLVAVEWLVGVVHCLEECPSSVGHDWDKYGEDLYICRSLVFAGHTEQSKVCHIDLLASVLRDLPTAFECPLGIASAFFSLAHILTFQGFVRRPLALIQLGFIYVQKNRGFRESTAFPVQGWDMLLAGRALRERVEVLDAPFTVDVPKTTRLAGENIAILSICGYDAQQPVRMLGSENHAMYAARHGYTLYQLNEPQDTTRSGFWWKVAALRRVMKPDAPHKHTWVLWLDCDAFFMDPHRTIDSIIATYTQRSPPNPTPIATHTTNATNATAVELLIADDTTGLNNGVFAMRVGAWGRAFVEEWWKSYAVFDERHNCSDQASMEYLLLHQRALALSRIGKKGDFTDEWQPWPPQVRIVRQKHLNSFHSATASLVLSREWQEGDFIKHHPGCHYYKKPCQQLYFQAHQYFYTQLVKDSQQPTTPPSLSHQNASTTQQLDSSRTYSEAGSSVPTVVGVASA</sequence>
<evidence type="ECO:0000256" key="2">
    <source>
        <dbReference type="ARBA" id="ARBA00022676"/>
    </source>
</evidence>
<dbReference type="InterPro" id="IPR008630">
    <property type="entry name" value="Glyco_trans_34"/>
</dbReference>
<feature type="signal peptide" evidence="5">
    <location>
        <begin position="1"/>
        <end position="29"/>
    </location>
</feature>
<keyword evidence="2" id="KW-0328">Glycosyltransferase</keyword>
<evidence type="ECO:0000313" key="7">
    <source>
        <dbReference type="Proteomes" id="UP000041254"/>
    </source>
</evidence>
<feature type="chain" id="PRO_5005189207" description="Nucleotide-diphospho-sugar transferase domain-containing protein" evidence="5">
    <location>
        <begin position="30"/>
        <end position="473"/>
    </location>
</feature>
<dbReference type="GO" id="GO:0006487">
    <property type="term" value="P:protein N-linked glycosylation"/>
    <property type="evidence" value="ECO:0007669"/>
    <property type="project" value="TreeGrafter"/>
</dbReference>
<gene>
    <name evidence="6" type="ORF">Vbra_9475</name>
</gene>
<dbReference type="EMBL" id="CDMY01000512">
    <property type="protein sequence ID" value="CEM19427.1"/>
    <property type="molecule type" value="Genomic_DNA"/>
</dbReference>
<dbReference type="GO" id="GO:0000139">
    <property type="term" value="C:Golgi membrane"/>
    <property type="evidence" value="ECO:0007669"/>
    <property type="project" value="TreeGrafter"/>
</dbReference>
<accession>A0A0G4FX64</accession>
<evidence type="ECO:0000256" key="5">
    <source>
        <dbReference type="SAM" id="SignalP"/>
    </source>
</evidence>
<dbReference type="GO" id="GO:0016757">
    <property type="term" value="F:glycosyltransferase activity"/>
    <property type="evidence" value="ECO:0007669"/>
    <property type="project" value="UniProtKB-KW"/>
</dbReference>
<evidence type="ECO:0008006" key="8">
    <source>
        <dbReference type="Google" id="ProtNLM"/>
    </source>
</evidence>
<feature type="compositionally biased region" description="Polar residues" evidence="4">
    <location>
        <begin position="433"/>
        <end position="465"/>
    </location>
</feature>
<dbReference type="Proteomes" id="UP000041254">
    <property type="component" value="Unassembled WGS sequence"/>
</dbReference>
<dbReference type="SUPFAM" id="SSF53448">
    <property type="entry name" value="Nucleotide-diphospho-sugar transferases"/>
    <property type="match status" value="1"/>
</dbReference>
<dbReference type="InterPro" id="IPR029044">
    <property type="entry name" value="Nucleotide-diphossugar_trans"/>
</dbReference>
<dbReference type="InParanoid" id="A0A0G4FX64"/>
<evidence type="ECO:0000256" key="1">
    <source>
        <dbReference type="ARBA" id="ARBA00005664"/>
    </source>
</evidence>
<keyword evidence="3" id="KW-0808">Transferase</keyword>
<dbReference type="VEuPathDB" id="CryptoDB:Vbra_9475"/>
<dbReference type="PANTHER" id="PTHR31306">
    <property type="entry name" value="ALPHA-1,6-MANNOSYLTRANSFERASE MNN11-RELATED"/>
    <property type="match status" value="1"/>
</dbReference>
<dbReference type="PhylomeDB" id="A0A0G4FX64"/>
<keyword evidence="7" id="KW-1185">Reference proteome</keyword>
<dbReference type="AlphaFoldDB" id="A0A0G4FX64"/>
<dbReference type="OMA" id="SENHAMY"/>
<evidence type="ECO:0000313" key="6">
    <source>
        <dbReference type="EMBL" id="CEM19427.1"/>
    </source>
</evidence>
<protein>
    <recommendedName>
        <fullName evidence="8">Nucleotide-diphospho-sugar transferase domain-containing protein</fullName>
    </recommendedName>
</protein>